<keyword evidence="5" id="KW-1185">Reference proteome</keyword>
<feature type="region of interest" description="Disordered" evidence="1">
    <location>
        <begin position="290"/>
        <end position="309"/>
    </location>
</feature>
<dbReference type="Gene3D" id="3.10.310.50">
    <property type="match status" value="1"/>
</dbReference>
<evidence type="ECO:0000256" key="2">
    <source>
        <dbReference type="SAM" id="Phobius"/>
    </source>
</evidence>
<accession>A0ABS8CF18</accession>
<keyword evidence="2" id="KW-0812">Transmembrane</keyword>
<dbReference type="Pfam" id="PF04536">
    <property type="entry name" value="TPM_phosphatase"/>
    <property type="match status" value="1"/>
</dbReference>
<feature type="transmembrane region" description="Helical" evidence="2">
    <location>
        <begin position="221"/>
        <end position="245"/>
    </location>
</feature>
<gene>
    <name evidence="4" type="ORF">H0484_12820</name>
</gene>
<dbReference type="Proteomes" id="UP000776983">
    <property type="component" value="Unassembled WGS sequence"/>
</dbReference>
<keyword evidence="2" id="KW-0472">Membrane</keyword>
<dbReference type="InterPro" id="IPR007621">
    <property type="entry name" value="TPM_dom"/>
</dbReference>
<dbReference type="PANTHER" id="PTHR30373:SF2">
    <property type="entry name" value="UPF0603 PROTEIN YGCG"/>
    <property type="match status" value="1"/>
</dbReference>
<name>A0ABS8CF18_9BURK</name>
<keyword evidence="2" id="KW-1133">Transmembrane helix</keyword>
<reference evidence="4 5" key="1">
    <citation type="submission" date="2020-07" db="EMBL/GenBank/DDBJ databases">
        <title>Pusillimonas sp. nov., isolated from poultry manure in Taiwan.</title>
        <authorList>
            <person name="Lin S.-Y."/>
            <person name="Tang Y.-S."/>
            <person name="Young C.-C."/>
        </authorList>
    </citation>
    <scope>NUCLEOTIDE SEQUENCE [LARGE SCALE GENOMIC DNA]</scope>
    <source>
        <strain evidence="4 5">CC-YST705</strain>
    </source>
</reference>
<comment type="caution">
    <text evidence="4">The sequence shown here is derived from an EMBL/GenBank/DDBJ whole genome shotgun (WGS) entry which is preliminary data.</text>
</comment>
<protein>
    <submittedName>
        <fullName evidence="4">YgcG family protein</fullName>
    </submittedName>
</protein>
<evidence type="ECO:0000313" key="4">
    <source>
        <dbReference type="EMBL" id="MCB5364631.1"/>
    </source>
</evidence>
<proteinExistence type="predicted"/>
<evidence type="ECO:0000256" key="1">
    <source>
        <dbReference type="SAM" id="MobiDB-lite"/>
    </source>
</evidence>
<feature type="transmembrane region" description="Helical" evidence="2">
    <location>
        <begin position="191"/>
        <end position="209"/>
    </location>
</feature>
<dbReference type="PANTHER" id="PTHR30373">
    <property type="entry name" value="UPF0603 PROTEIN YGCG"/>
    <property type="match status" value="1"/>
</dbReference>
<dbReference type="EMBL" id="JACDXW010000007">
    <property type="protein sequence ID" value="MCB5364631.1"/>
    <property type="molecule type" value="Genomic_DNA"/>
</dbReference>
<dbReference type="RefSeq" id="WP_226955047.1">
    <property type="nucleotide sequence ID" value="NZ_JACDXW010000007.1"/>
</dbReference>
<evidence type="ECO:0000313" key="5">
    <source>
        <dbReference type="Proteomes" id="UP000776983"/>
    </source>
</evidence>
<feature type="domain" description="TPM" evidence="3">
    <location>
        <begin position="45"/>
        <end position="168"/>
    </location>
</feature>
<sequence length="309" mass="31309">MGALSLGHARVPRLAWLLGAWLCCLAAWWPVWAQQAAIPALQERVTDTTGTLDTTTVNRLTQALAALEQEKGAQIAVLMVPTTQGEAIEGYAQRAFEQWKLGRKGVDDGILFVIAKDDRRLRIEVGYGLEGAVTDLQAGRIIREQVAPHFQQGDFAGGVVSGVDSLIKLVEGEALPEPSASVADEASSGSFLLTLIEWLAPLAIAVVALPPLWAAAGTALALYWLTGGSVVAAAVGAMVAFLLSLAGRSAGSGPRGGSSSVSRRGGVIGGGLGSSRAGWGHGRGGGGFGGGGFGGGGGRSGGGGASGGW</sequence>
<evidence type="ECO:0000259" key="3">
    <source>
        <dbReference type="Pfam" id="PF04536"/>
    </source>
</evidence>
<organism evidence="4 5">
    <name type="scientific">Mesopusillimonas faecipullorum</name>
    <dbReference type="NCBI Taxonomy" id="2755040"/>
    <lineage>
        <taxon>Bacteria</taxon>
        <taxon>Pseudomonadati</taxon>
        <taxon>Pseudomonadota</taxon>
        <taxon>Betaproteobacteria</taxon>
        <taxon>Burkholderiales</taxon>
        <taxon>Alcaligenaceae</taxon>
        <taxon>Mesopusillimonas</taxon>
    </lineage>
</organism>